<dbReference type="AlphaFoldDB" id="A0A1B9GLY4"/>
<evidence type="ECO:0000313" key="9">
    <source>
        <dbReference type="EMBL" id="OCF32032.1"/>
    </source>
</evidence>
<accession>A0A1B9GLY4</accession>
<sequence length="775" mass="85121">MSAAVDKSVLEQPVPSSLSELARTLEEKPWAVAAPSTEGDGLAEKALQVTKDVFDLGISLEAISHPHLHPFLLSILEPPSVNLRSSTKAKAQKDKEPTPEAEKPESFLPYTPLSILTTEGLDPEQVWAQLELRAEGISKTVKEVGAGEGNADNDDEDAEGGEDEDDEEESDEEMSVEEFRQMLIESGEEGVEDLDDGEIRALMEDTDSDEDSDEDEDEDDEDGGVKFNSDSEEDELDVGSDEEDGDENEDGEDLDGELGSDDEMNLGEDEEEEDEEEEEEEEDDGEDADLGADDDEEDDDATDLFAGAGPSKPQAKGKRRAHPTLDDQFFSIDEFNRQTEEAEAGRLTSGRLGGDEGEDEDMEDVGAMMLNGAGDDDEITYADFFEPPRGAAKSKSSAKGEGKGNRTSKDKKGKGKGVTFDDDDLMDEDEEVDFDDEDQPRGVFGRVKGDLFESDDEAEQEEKNLSNHEKRQLALAREIAELENEAVGPKDWTLLGEATSRARPENSLLEENLDFEQVAKVVPVITEESVKSLEDIIKARILDNNFDSPVRVRAYEPTPFLPSRYFELQDTQSTKSLAQIYEEEYQAAATGGKAKDPRDEKLRKEHEEIDKLWGEICYKLDALSSLNFVPKAPKAQITTISDLPTTTMESALPPTAAASTMLAPEELFAPPTSSSLVARSELTPEEAQKARQKARKAKQAEQKKLGDMADLYGKNKNGKKRMSVREEKEAALKGLVKSGKGVTVVGKGAKELGKAKKRGAPDDTSSREDGKRFKF</sequence>
<dbReference type="GO" id="GO:0032040">
    <property type="term" value="C:small-subunit processome"/>
    <property type="evidence" value="ECO:0007669"/>
    <property type="project" value="TreeGrafter"/>
</dbReference>
<feature type="compositionally biased region" description="Acidic residues" evidence="8">
    <location>
        <begin position="420"/>
        <end position="438"/>
    </location>
</feature>
<dbReference type="STRING" id="1296120.A0A1B9GLY4"/>
<reference evidence="9 10" key="1">
    <citation type="submission" date="2013-07" db="EMBL/GenBank/DDBJ databases">
        <title>The Genome Sequence of Cryptococcus heveanensis BCC8398.</title>
        <authorList>
            <consortium name="The Broad Institute Genome Sequencing Platform"/>
            <person name="Cuomo C."/>
            <person name="Litvintseva A."/>
            <person name="Chen Y."/>
            <person name="Heitman J."/>
            <person name="Sun S."/>
            <person name="Springer D."/>
            <person name="Dromer F."/>
            <person name="Young S.K."/>
            <person name="Zeng Q."/>
            <person name="Gargeya S."/>
            <person name="Fitzgerald M."/>
            <person name="Abouelleil A."/>
            <person name="Alvarado L."/>
            <person name="Berlin A.M."/>
            <person name="Chapman S.B."/>
            <person name="Dewar J."/>
            <person name="Goldberg J."/>
            <person name="Griggs A."/>
            <person name="Gujja S."/>
            <person name="Hansen M."/>
            <person name="Howarth C."/>
            <person name="Imamovic A."/>
            <person name="Larimer J."/>
            <person name="McCowan C."/>
            <person name="Murphy C."/>
            <person name="Pearson M."/>
            <person name="Priest M."/>
            <person name="Roberts A."/>
            <person name="Saif S."/>
            <person name="Shea T."/>
            <person name="Sykes S."/>
            <person name="Wortman J."/>
            <person name="Nusbaum C."/>
            <person name="Birren B."/>
        </authorList>
    </citation>
    <scope>NUCLEOTIDE SEQUENCE [LARGE SCALE GENOMIC DNA]</scope>
    <source>
        <strain evidence="9 10">BCC8398</strain>
    </source>
</reference>
<dbReference type="GO" id="GO:0005732">
    <property type="term" value="C:sno(s)RNA-containing ribonucleoprotein complex"/>
    <property type="evidence" value="ECO:0007669"/>
    <property type="project" value="UniProtKB-UniRule"/>
</dbReference>
<feature type="compositionally biased region" description="Acidic residues" evidence="8">
    <location>
        <begin position="186"/>
        <end position="196"/>
    </location>
</feature>
<dbReference type="GO" id="GO:0006364">
    <property type="term" value="P:rRNA processing"/>
    <property type="evidence" value="ECO:0007669"/>
    <property type="project" value="UniProtKB-KW"/>
</dbReference>
<evidence type="ECO:0000256" key="1">
    <source>
        <dbReference type="ARBA" id="ARBA00004604"/>
    </source>
</evidence>
<keyword evidence="3 7" id="KW-0698">rRNA processing</keyword>
<dbReference type="GO" id="GO:0034457">
    <property type="term" value="C:Mpp10 complex"/>
    <property type="evidence" value="ECO:0007669"/>
    <property type="project" value="UniProtKB-UniRule"/>
</dbReference>
<evidence type="ECO:0000256" key="8">
    <source>
        <dbReference type="SAM" id="MobiDB-lite"/>
    </source>
</evidence>
<dbReference type="PANTHER" id="PTHR17039">
    <property type="entry name" value="U3 SMALL NUCLEOLAR RIBONUCLEOPROTEIN PROTEIN MPP10"/>
    <property type="match status" value="1"/>
</dbReference>
<dbReference type="OrthoDB" id="445326at2759"/>
<feature type="compositionally biased region" description="Basic and acidic residues" evidence="8">
    <location>
        <begin position="398"/>
        <end position="410"/>
    </location>
</feature>
<evidence type="ECO:0000256" key="7">
    <source>
        <dbReference type="PIRNR" id="PIRNR017300"/>
    </source>
</evidence>
<feature type="compositionally biased region" description="Basic and acidic residues" evidence="8">
    <location>
        <begin position="698"/>
        <end position="707"/>
    </location>
</feature>
<feature type="region of interest" description="Disordered" evidence="8">
    <location>
        <begin position="84"/>
        <end position="109"/>
    </location>
</feature>
<comment type="subcellular location">
    <subcellularLocation>
        <location evidence="1 7">Nucleus</location>
        <location evidence="1 7">Nucleolus</location>
    </subcellularLocation>
</comment>
<name>A0A1B9GLY4_9TREE</name>
<dbReference type="PANTHER" id="PTHR17039:SF0">
    <property type="entry name" value="U3 SMALL NUCLEOLAR RIBONUCLEOPROTEIN PROTEIN MPP10"/>
    <property type="match status" value="1"/>
</dbReference>
<evidence type="ECO:0000256" key="5">
    <source>
        <dbReference type="ARBA" id="ARBA00023274"/>
    </source>
</evidence>
<evidence type="ECO:0000256" key="6">
    <source>
        <dbReference type="ARBA" id="ARBA00029455"/>
    </source>
</evidence>
<comment type="function">
    <text evidence="7">Involved in nucleolar processing of pre-18S ribosomal RNA.</text>
</comment>
<organism evidence="9 10">
    <name type="scientific">Kwoniella heveanensis BCC8398</name>
    <dbReference type="NCBI Taxonomy" id="1296120"/>
    <lineage>
        <taxon>Eukaryota</taxon>
        <taxon>Fungi</taxon>
        <taxon>Dikarya</taxon>
        <taxon>Basidiomycota</taxon>
        <taxon>Agaricomycotina</taxon>
        <taxon>Tremellomycetes</taxon>
        <taxon>Tremellales</taxon>
        <taxon>Cryptococcaceae</taxon>
        <taxon>Kwoniella</taxon>
    </lineage>
</organism>
<feature type="compositionally biased region" description="Acidic residues" evidence="8">
    <location>
        <begin position="151"/>
        <end position="176"/>
    </location>
</feature>
<dbReference type="Proteomes" id="UP000092666">
    <property type="component" value="Unassembled WGS sequence"/>
</dbReference>
<feature type="compositionally biased region" description="Acidic residues" evidence="8">
    <location>
        <begin position="355"/>
        <end position="364"/>
    </location>
</feature>
<evidence type="ECO:0000313" key="10">
    <source>
        <dbReference type="Proteomes" id="UP000092666"/>
    </source>
</evidence>
<feature type="region of interest" description="Disordered" evidence="8">
    <location>
        <begin position="139"/>
        <end position="469"/>
    </location>
</feature>
<feature type="compositionally biased region" description="Basic and acidic residues" evidence="8">
    <location>
        <begin position="748"/>
        <end position="775"/>
    </location>
</feature>
<evidence type="ECO:0000256" key="3">
    <source>
        <dbReference type="ARBA" id="ARBA00022552"/>
    </source>
</evidence>
<reference evidence="10" key="2">
    <citation type="submission" date="2013-12" db="EMBL/GenBank/DDBJ databases">
        <title>Evolution of pathogenesis and genome organization in the Tremellales.</title>
        <authorList>
            <person name="Cuomo C."/>
            <person name="Litvintseva A."/>
            <person name="Heitman J."/>
            <person name="Chen Y."/>
            <person name="Sun S."/>
            <person name="Springer D."/>
            <person name="Dromer F."/>
            <person name="Young S."/>
            <person name="Zeng Q."/>
            <person name="Chapman S."/>
            <person name="Gujja S."/>
            <person name="Saif S."/>
            <person name="Birren B."/>
        </authorList>
    </citation>
    <scope>NUCLEOTIDE SEQUENCE [LARGE SCALE GENOMIC DNA]</scope>
    <source>
        <strain evidence="10">BCC8398</strain>
    </source>
</reference>
<protein>
    <recommendedName>
        <fullName evidence="7">U3 small nucleolar ribonucleoprotein protein MPP10</fullName>
    </recommendedName>
</protein>
<evidence type="ECO:0000256" key="2">
    <source>
        <dbReference type="ARBA" id="ARBA00022517"/>
    </source>
</evidence>
<feature type="region of interest" description="Disordered" evidence="8">
    <location>
        <begin position="674"/>
        <end position="726"/>
    </location>
</feature>
<comment type="similarity">
    <text evidence="6 7">Belongs to the MPP10 family.</text>
</comment>
<feature type="region of interest" description="Disordered" evidence="8">
    <location>
        <begin position="746"/>
        <end position="775"/>
    </location>
</feature>
<feature type="compositionally biased region" description="Acidic residues" evidence="8">
    <location>
        <begin position="230"/>
        <end position="302"/>
    </location>
</feature>
<feature type="compositionally biased region" description="Basic and acidic residues" evidence="8">
    <location>
        <begin position="334"/>
        <end position="344"/>
    </location>
</feature>
<proteinExistence type="inferred from homology"/>
<keyword evidence="2 7" id="KW-0690">Ribosome biogenesis</keyword>
<evidence type="ECO:0000256" key="4">
    <source>
        <dbReference type="ARBA" id="ARBA00023242"/>
    </source>
</evidence>
<dbReference type="EMBL" id="KV700130">
    <property type="protein sequence ID" value="OCF32032.1"/>
    <property type="molecule type" value="Genomic_DNA"/>
</dbReference>
<feature type="compositionally biased region" description="Basic and acidic residues" evidence="8">
    <location>
        <begin position="91"/>
        <end position="105"/>
    </location>
</feature>
<keyword evidence="5 7" id="KW-0687">Ribonucleoprotein</keyword>
<feature type="compositionally biased region" description="Acidic residues" evidence="8">
    <location>
        <begin position="204"/>
        <end position="222"/>
    </location>
</feature>
<dbReference type="Pfam" id="PF04006">
    <property type="entry name" value="Mpp10"/>
    <property type="match status" value="1"/>
</dbReference>
<keyword evidence="10" id="KW-1185">Reference proteome</keyword>
<gene>
    <name evidence="9" type="ORF">I316_06188</name>
</gene>
<dbReference type="InterPro" id="IPR012173">
    <property type="entry name" value="Mpp10"/>
</dbReference>
<keyword evidence="4 7" id="KW-0539">Nucleus</keyword>
<dbReference type="PIRSF" id="PIRSF017300">
    <property type="entry name" value="snoRNP_Mpp10"/>
    <property type="match status" value="1"/>
</dbReference>